<keyword evidence="3" id="KW-1133">Transmembrane helix</keyword>
<organism evidence="4 5">
    <name type="scientific">Penicillium salamii</name>
    <dbReference type="NCBI Taxonomy" id="1612424"/>
    <lineage>
        <taxon>Eukaryota</taxon>
        <taxon>Fungi</taxon>
        <taxon>Dikarya</taxon>
        <taxon>Ascomycota</taxon>
        <taxon>Pezizomycotina</taxon>
        <taxon>Eurotiomycetes</taxon>
        <taxon>Eurotiomycetidae</taxon>
        <taxon>Eurotiales</taxon>
        <taxon>Aspergillaceae</taxon>
        <taxon>Penicillium</taxon>
    </lineage>
</organism>
<dbReference type="Gene3D" id="1.20.1250.20">
    <property type="entry name" value="MFS general substrate transporter like domains"/>
    <property type="match status" value="2"/>
</dbReference>
<keyword evidence="3" id="KW-0812">Transmembrane</keyword>
<feature type="transmembrane region" description="Helical" evidence="3">
    <location>
        <begin position="267"/>
        <end position="288"/>
    </location>
</feature>
<accession>A0A9W4IV68</accession>
<dbReference type="PANTHER" id="PTHR11360">
    <property type="entry name" value="MONOCARBOXYLATE TRANSPORTER"/>
    <property type="match status" value="1"/>
</dbReference>
<feature type="transmembrane region" description="Helical" evidence="3">
    <location>
        <begin position="158"/>
        <end position="179"/>
    </location>
</feature>
<feature type="transmembrane region" description="Helical" evidence="3">
    <location>
        <begin position="433"/>
        <end position="457"/>
    </location>
</feature>
<name>A0A9W4IV68_9EURO</name>
<dbReference type="Pfam" id="PF07690">
    <property type="entry name" value="MFS_1"/>
    <property type="match status" value="1"/>
</dbReference>
<dbReference type="OrthoDB" id="2213137at2759"/>
<comment type="subcellular location">
    <subcellularLocation>
        <location evidence="1">Membrane</location>
        <topology evidence="1">Multi-pass membrane protein</topology>
    </subcellularLocation>
</comment>
<dbReference type="SUPFAM" id="SSF103473">
    <property type="entry name" value="MFS general substrate transporter"/>
    <property type="match status" value="1"/>
</dbReference>
<dbReference type="AlphaFoldDB" id="A0A9W4IV68"/>
<dbReference type="Proteomes" id="UP001152649">
    <property type="component" value="Unassembled WGS sequence"/>
</dbReference>
<gene>
    <name evidence="4" type="ORF">PSALAMII_LOCUS3061</name>
</gene>
<reference evidence="4" key="1">
    <citation type="submission" date="2021-07" db="EMBL/GenBank/DDBJ databases">
        <authorList>
            <person name="Branca A.L. A."/>
        </authorList>
    </citation>
    <scope>NUCLEOTIDE SEQUENCE</scope>
</reference>
<evidence type="ECO:0000256" key="2">
    <source>
        <dbReference type="ARBA" id="ARBA00006727"/>
    </source>
</evidence>
<feature type="transmembrane region" description="Helical" evidence="3">
    <location>
        <begin position="357"/>
        <end position="379"/>
    </location>
</feature>
<feature type="transmembrane region" description="Helical" evidence="3">
    <location>
        <begin position="191"/>
        <end position="211"/>
    </location>
</feature>
<feature type="transmembrane region" description="Helical" evidence="3">
    <location>
        <begin position="102"/>
        <end position="126"/>
    </location>
</feature>
<dbReference type="GO" id="GO:0022857">
    <property type="term" value="F:transmembrane transporter activity"/>
    <property type="evidence" value="ECO:0007669"/>
    <property type="project" value="InterPro"/>
</dbReference>
<dbReference type="InterPro" id="IPR050327">
    <property type="entry name" value="Proton-linked_MCT"/>
</dbReference>
<dbReference type="InterPro" id="IPR011701">
    <property type="entry name" value="MFS"/>
</dbReference>
<feature type="transmembrane region" description="Helical" evidence="3">
    <location>
        <begin position="300"/>
        <end position="318"/>
    </location>
</feature>
<feature type="transmembrane region" description="Helical" evidence="3">
    <location>
        <begin position="133"/>
        <end position="152"/>
    </location>
</feature>
<dbReference type="PANTHER" id="PTHR11360:SF287">
    <property type="entry name" value="MFS MONOCARBOXYLATE TRANSPORTER"/>
    <property type="match status" value="1"/>
</dbReference>
<feature type="transmembrane region" description="Helical" evidence="3">
    <location>
        <begin position="223"/>
        <end position="241"/>
    </location>
</feature>
<protein>
    <recommendedName>
        <fullName evidence="6">Major facilitator superfamily (MFS) profile domain-containing protein</fullName>
    </recommendedName>
</protein>
<keyword evidence="5" id="KW-1185">Reference proteome</keyword>
<feature type="transmembrane region" description="Helical" evidence="3">
    <location>
        <begin position="71"/>
        <end position="90"/>
    </location>
</feature>
<feature type="transmembrane region" description="Helical" evidence="3">
    <location>
        <begin position="42"/>
        <end position="59"/>
    </location>
</feature>
<keyword evidence="3" id="KW-0472">Membrane</keyword>
<evidence type="ECO:0000256" key="1">
    <source>
        <dbReference type="ARBA" id="ARBA00004141"/>
    </source>
</evidence>
<comment type="caution">
    <text evidence="4">The sequence shown here is derived from an EMBL/GenBank/DDBJ whole genome shotgun (WGS) entry which is preliminary data.</text>
</comment>
<evidence type="ECO:0000256" key="3">
    <source>
        <dbReference type="SAM" id="Phobius"/>
    </source>
</evidence>
<comment type="similarity">
    <text evidence="2">Belongs to the major facilitator superfamily. Monocarboxylate porter (TC 2.A.1.13) family.</text>
</comment>
<feature type="transmembrane region" description="Helical" evidence="3">
    <location>
        <begin position="330"/>
        <end position="351"/>
    </location>
</feature>
<evidence type="ECO:0000313" key="5">
    <source>
        <dbReference type="Proteomes" id="UP001152649"/>
    </source>
</evidence>
<evidence type="ECO:0008006" key="6">
    <source>
        <dbReference type="Google" id="ProtNLM"/>
    </source>
</evidence>
<sequence length="460" mass="50010">METRRSSCSNSQPGSEAQIRLCPEKFDNVSTEQKLPPVDGGFQAWMFLGACVMLEALIWGMIRRESACDRIVANIVAGFAFAFGVFQKYYHAHEAFQDSNMVAVIGTCATGISYLSCPLVIIAMILLPTMGRWFSTIGLIMMCLSLALGSFSKNVTHLVLSQGVGFGIGGCIAYSPSILYMDEWFVNRKGLAFGITWAGSGISGIIFPIGLEKLLARFGFETTLRVISVIMFVLAAPFLYFHRPRLPVSKSVAYNRLNFRFVYDKTFIFYQFSNIMEAIGFFLPGIYLPSHARSIGASDFVSSLTVTLLNLASVFGSVTMGHLADRYHAITCITISTVGSTLSLFFLWGFASTIPTLLVFSFAYGLFAGSYSATWAGITREVRHVNPTADATIIFGLIAFGRGIGNVVSGPFSEALVKVDPWVGSAIGAYGSGYGLVIMCAGISAFMSGLCIFAHYFKVI</sequence>
<proteinExistence type="inferred from homology"/>
<evidence type="ECO:0000313" key="4">
    <source>
        <dbReference type="EMBL" id="CAG8348038.1"/>
    </source>
</evidence>
<dbReference type="InterPro" id="IPR036259">
    <property type="entry name" value="MFS_trans_sf"/>
</dbReference>
<dbReference type="EMBL" id="CAJVPG010000111">
    <property type="protein sequence ID" value="CAG8348038.1"/>
    <property type="molecule type" value="Genomic_DNA"/>
</dbReference>
<dbReference type="GO" id="GO:0016020">
    <property type="term" value="C:membrane"/>
    <property type="evidence" value="ECO:0007669"/>
    <property type="project" value="UniProtKB-SubCell"/>
</dbReference>